<protein>
    <submittedName>
        <fullName evidence="1">ORF108</fullName>
    </submittedName>
</protein>
<organism evidence="1">
    <name type="scientific">Pinus koraiensis</name>
    <name type="common">Korean pine</name>
    <dbReference type="NCBI Taxonomy" id="88728"/>
    <lineage>
        <taxon>Eukaryota</taxon>
        <taxon>Viridiplantae</taxon>
        <taxon>Streptophyta</taxon>
        <taxon>Embryophyta</taxon>
        <taxon>Tracheophyta</taxon>
        <taxon>Spermatophyta</taxon>
        <taxon>Pinopsida</taxon>
        <taxon>Pinidae</taxon>
        <taxon>Conifers I</taxon>
        <taxon>Pinales</taxon>
        <taxon>Pinaceae</taxon>
        <taxon>Pinus</taxon>
        <taxon>Pinus subgen. Strobus</taxon>
    </lineage>
</organism>
<keyword evidence="1" id="KW-0150">Chloroplast</keyword>
<proteinExistence type="predicted"/>
<geneLocation type="chloroplast" evidence="1"/>
<name>Q85WY4_PINKO</name>
<dbReference type="AlphaFoldDB" id="Q85WY4"/>
<dbReference type="GeneID" id="5048417"/>
<dbReference type="EMBL" id="AY228468">
    <property type="protein sequence ID" value="AAO74085.1"/>
    <property type="molecule type" value="Genomic_DNA"/>
</dbReference>
<reference evidence="1" key="1">
    <citation type="submission" date="2007-04" db="EMBL/GenBank/DDBJ databases">
        <authorList>
            <person name="Noh E.W."/>
            <person name="Lee J.S."/>
            <person name="Choi Y.I."/>
            <person name="Han M.S."/>
            <person name="Yi Y.S."/>
            <person name="Han S.U."/>
        </authorList>
    </citation>
    <scope>NUCLEOTIDE SEQUENCE</scope>
</reference>
<dbReference type="RefSeq" id="NP_817239.1">
    <property type="nucleotide sequence ID" value="NC_004677.2"/>
</dbReference>
<keyword evidence="1" id="KW-0934">Plastid</keyword>
<sequence length="108" mass="12493">MSIDSDLKWVSSGSGPIYILSLILDSCQILSIDIQITFHFDNKPWTKQTIICESIRIDCIDCSVLWSSTHGGWENDEEVDGKIEEFDLFQRSIFMFLFPEYNTAGYFH</sequence>
<evidence type="ECO:0000313" key="1">
    <source>
        <dbReference type="EMBL" id="AAO74085.1"/>
    </source>
</evidence>
<accession>Q85WY4</accession>